<protein>
    <recommendedName>
        <fullName evidence="1">Metaxin glutathione S-transferase domain-containing protein</fullName>
    </recommendedName>
</protein>
<accession>A0AAV5ACV2</accession>
<keyword evidence="3" id="KW-1185">Reference proteome</keyword>
<sequence>MAGRVPMPEALKMLYSQFPLRYTAAILPPPLNASSSAPVLWIAPPLATSKYLSTDVECLKWQAYIALRGLKDINIRWDIYSSGGIDGRLPCLWIPPLDSERQLSRGELLGARTIPGWADEIQGEHVWNTESEGYIDENARDESRAWVALLEGVVHAALLIHQSTPSPLSAWLYSPSPALSHMSATLCPPPAPMTGYNSVIPCQGTNIQALSLHQRYQEAISALSERLGTDKWFLGSSGPTPLDALIFAYLHIALHPQVKNMERARTEITHHVNLVAWERKVRFIVQGAFKAVFS</sequence>
<feature type="domain" description="Metaxin glutathione S-transferase" evidence="1">
    <location>
        <begin position="217"/>
        <end position="279"/>
    </location>
</feature>
<reference evidence="2" key="1">
    <citation type="submission" date="2021-10" db="EMBL/GenBank/DDBJ databases">
        <title>De novo Genome Assembly of Clathrus columnatus (Basidiomycota, Fungi) Using Illumina and Nanopore Sequence Data.</title>
        <authorList>
            <person name="Ogiso-Tanaka E."/>
            <person name="Itagaki H."/>
            <person name="Hosoya T."/>
            <person name="Hosaka K."/>
        </authorList>
    </citation>
    <scope>NUCLEOTIDE SEQUENCE</scope>
    <source>
        <strain evidence="2">MO-923</strain>
    </source>
</reference>
<gene>
    <name evidence="2" type="ORF">Clacol_004766</name>
</gene>
<dbReference type="AlphaFoldDB" id="A0AAV5ACV2"/>
<proteinExistence type="predicted"/>
<evidence type="ECO:0000313" key="2">
    <source>
        <dbReference type="EMBL" id="GJJ10539.1"/>
    </source>
</evidence>
<dbReference type="Pfam" id="PF17171">
    <property type="entry name" value="GST_C_6"/>
    <property type="match status" value="1"/>
</dbReference>
<dbReference type="InterPro" id="IPR033468">
    <property type="entry name" value="Metaxin_GST"/>
</dbReference>
<dbReference type="EMBL" id="BPWL01000005">
    <property type="protein sequence ID" value="GJJ10539.1"/>
    <property type="molecule type" value="Genomic_DNA"/>
</dbReference>
<evidence type="ECO:0000259" key="1">
    <source>
        <dbReference type="Pfam" id="PF17171"/>
    </source>
</evidence>
<evidence type="ECO:0000313" key="3">
    <source>
        <dbReference type="Proteomes" id="UP001050691"/>
    </source>
</evidence>
<dbReference type="Proteomes" id="UP001050691">
    <property type="component" value="Unassembled WGS sequence"/>
</dbReference>
<organism evidence="2 3">
    <name type="scientific">Clathrus columnatus</name>
    <dbReference type="NCBI Taxonomy" id="1419009"/>
    <lineage>
        <taxon>Eukaryota</taxon>
        <taxon>Fungi</taxon>
        <taxon>Dikarya</taxon>
        <taxon>Basidiomycota</taxon>
        <taxon>Agaricomycotina</taxon>
        <taxon>Agaricomycetes</taxon>
        <taxon>Phallomycetidae</taxon>
        <taxon>Phallales</taxon>
        <taxon>Clathraceae</taxon>
        <taxon>Clathrus</taxon>
    </lineage>
</organism>
<name>A0AAV5ACV2_9AGAM</name>
<comment type="caution">
    <text evidence="2">The sequence shown here is derived from an EMBL/GenBank/DDBJ whole genome shotgun (WGS) entry which is preliminary data.</text>
</comment>